<keyword evidence="5" id="KW-1133">Transmembrane helix</keyword>
<comment type="subcellular location">
    <subcellularLocation>
        <location evidence="1">Vacuole</location>
    </subcellularLocation>
</comment>
<proteinExistence type="inferred from homology"/>
<dbReference type="SUPFAM" id="SSF63829">
    <property type="entry name" value="Calcium-dependent phosphotriesterase"/>
    <property type="match status" value="1"/>
</dbReference>
<protein>
    <recommendedName>
        <fullName evidence="6">Strictosidine synthase conserved region domain-containing protein</fullName>
    </recommendedName>
</protein>
<dbReference type="EMBL" id="KK784885">
    <property type="protein sequence ID" value="KDO73891.1"/>
    <property type="molecule type" value="Genomic_DNA"/>
</dbReference>
<dbReference type="STRING" id="2711.A0A067GEU4"/>
<dbReference type="SMR" id="A0A067GEU4"/>
<feature type="domain" description="Strictosidine synthase conserved region" evidence="6">
    <location>
        <begin position="167"/>
        <end position="251"/>
    </location>
</feature>
<dbReference type="Gene3D" id="2.120.10.30">
    <property type="entry name" value="TolB, C-terminal domain"/>
    <property type="match status" value="1"/>
</dbReference>
<dbReference type="Pfam" id="PF20067">
    <property type="entry name" value="SSL_N"/>
    <property type="match status" value="1"/>
</dbReference>
<keyword evidence="3" id="KW-0926">Vacuole</keyword>
<dbReference type="GO" id="GO:0016787">
    <property type="term" value="F:hydrolase activity"/>
    <property type="evidence" value="ECO:0000318"/>
    <property type="project" value="GO_Central"/>
</dbReference>
<keyword evidence="4" id="KW-0325">Glycoprotein</keyword>
<evidence type="ECO:0000256" key="2">
    <source>
        <dbReference type="ARBA" id="ARBA00009191"/>
    </source>
</evidence>
<dbReference type="eggNOG" id="KOG1520">
    <property type="taxonomic scope" value="Eukaryota"/>
</dbReference>
<dbReference type="PaxDb" id="2711-XP_006474718.1"/>
<gene>
    <name evidence="7" type="ORF">CISIN_1g017371mg</name>
</gene>
<evidence type="ECO:0000313" key="7">
    <source>
        <dbReference type="EMBL" id="KDO73891.1"/>
    </source>
</evidence>
<keyword evidence="5" id="KW-0812">Transmembrane</keyword>
<evidence type="ECO:0000256" key="5">
    <source>
        <dbReference type="SAM" id="Phobius"/>
    </source>
</evidence>
<evidence type="ECO:0000256" key="4">
    <source>
        <dbReference type="ARBA" id="ARBA00023180"/>
    </source>
</evidence>
<reference evidence="7 8" key="1">
    <citation type="submission" date="2014-04" db="EMBL/GenBank/DDBJ databases">
        <authorList>
            <consortium name="International Citrus Genome Consortium"/>
            <person name="Gmitter F."/>
            <person name="Chen C."/>
            <person name="Farmerie W."/>
            <person name="Harkins T."/>
            <person name="Desany B."/>
            <person name="Mohiuddin M."/>
            <person name="Kodira C."/>
            <person name="Borodovsky M."/>
            <person name="Lomsadze A."/>
            <person name="Burns P."/>
            <person name="Jenkins J."/>
            <person name="Prochnik S."/>
            <person name="Shu S."/>
            <person name="Chapman J."/>
            <person name="Pitluck S."/>
            <person name="Schmutz J."/>
            <person name="Rokhsar D."/>
        </authorList>
    </citation>
    <scope>NUCLEOTIDE SEQUENCE</scope>
</reference>
<dbReference type="FunFam" id="2.120.10.30:FF:000066">
    <property type="entry name" value="ABC transporter permease protein"/>
    <property type="match status" value="1"/>
</dbReference>
<evidence type="ECO:0000256" key="1">
    <source>
        <dbReference type="ARBA" id="ARBA00004116"/>
    </source>
</evidence>
<name>A0A067GEU4_CITSI</name>
<sequence>MAPTRKTEPETSKKGRTSSKLFVPACYSFGFLLVCLIAFLLQIVYFSPISPVLDEVPQPAVLSATQLQDFIKVGEGSVNHPEDASMDKNGVIYTATRDGWIKRLQDGTWVNWKFIDSQTLVGLTSTKEGHLIICDNANGLHKVSEDGVENFLSYVNGSKLRFANDVVEASDGSLYFTVSSSKYLPHEYCLDILEGKPHGQLLKYDPSSNITTLVADGFYFANGVALSRDEDYVVVCESWKFRCRKYWLKGERKGKLETFAENLPGAPDNINLAPDGTFWIAIIKLDARRMKILNSSKLIKHVLAAYPKLFSQFITLGGGAHLIHVAEDGTIIRNLVDPTGQLMSFVTSGLQVDNHLYVISLTSNFIGKVQLS</sequence>
<dbReference type="InterPro" id="IPR011042">
    <property type="entry name" value="6-blade_b-propeller_TolB-like"/>
</dbReference>
<feature type="transmembrane region" description="Helical" evidence="5">
    <location>
        <begin position="21"/>
        <end position="45"/>
    </location>
</feature>
<accession>A0A067GEU4</accession>
<keyword evidence="8" id="KW-1185">Reference proteome</keyword>
<dbReference type="Proteomes" id="UP000027120">
    <property type="component" value="Unassembled WGS sequence"/>
</dbReference>
<keyword evidence="5" id="KW-0472">Membrane</keyword>
<dbReference type="PANTHER" id="PTHR10426">
    <property type="entry name" value="STRICTOSIDINE SYNTHASE-RELATED"/>
    <property type="match status" value="1"/>
</dbReference>
<comment type="similarity">
    <text evidence="2">Belongs to the strictosidine synthase family.</text>
</comment>
<dbReference type="Pfam" id="PF03088">
    <property type="entry name" value="Str_synth"/>
    <property type="match status" value="1"/>
</dbReference>
<organism evidence="7 8">
    <name type="scientific">Citrus sinensis</name>
    <name type="common">Sweet orange</name>
    <name type="synonym">Citrus aurantium var. sinensis</name>
    <dbReference type="NCBI Taxonomy" id="2711"/>
    <lineage>
        <taxon>Eukaryota</taxon>
        <taxon>Viridiplantae</taxon>
        <taxon>Streptophyta</taxon>
        <taxon>Embryophyta</taxon>
        <taxon>Tracheophyta</taxon>
        <taxon>Spermatophyta</taxon>
        <taxon>Magnoliopsida</taxon>
        <taxon>eudicotyledons</taxon>
        <taxon>Gunneridae</taxon>
        <taxon>Pentapetalae</taxon>
        <taxon>rosids</taxon>
        <taxon>malvids</taxon>
        <taxon>Sapindales</taxon>
        <taxon>Rutaceae</taxon>
        <taxon>Aurantioideae</taxon>
        <taxon>Citrus</taxon>
    </lineage>
</organism>
<evidence type="ECO:0000313" key="8">
    <source>
        <dbReference type="Proteomes" id="UP000027120"/>
    </source>
</evidence>
<evidence type="ECO:0000259" key="6">
    <source>
        <dbReference type="Pfam" id="PF03088"/>
    </source>
</evidence>
<dbReference type="PANTHER" id="PTHR10426:SF68">
    <property type="entry name" value="OS07G0614000 PROTEIN"/>
    <property type="match status" value="1"/>
</dbReference>
<dbReference type="InterPro" id="IPR018119">
    <property type="entry name" value="Strictosidine_synth_cons-reg"/>
</dbReference>
<dbReference type="AlphaFoldDB" id="A0A067GEU4"/>
<evidence type="ECO:0000256" key="3">
    <source>
        <dbReference type="ARBA" id="ARBA00022554"/>
    </source>
</evidence>
<dbReference type="GO" id="GO:0005773">
    <property type="term" value="C:vacuole"/>
    <property type="evidence" value="ECO:0007669"/>
    <property type="project" value="UniProtKB-SubCell"/>
</dbReference>